<evidence type="ECO:0000259" key="4">
    <source>
        <dbReference type="Pfam" id="PF02576"/>
    </source>
</evidence>
<dbReference type="InterPro" id="IPR028989">
    <property type="entry name" value="RimP_N"/>
</dbReference>
<evidence type="ECO:0000259" key="5">
    <source>
        <dbReference type="Pfam" id="PF17384"/>
    </source>
</evidence>
<feature type="domain" description="Ribosome maturation factor RimP C-terminal" evidence="5">
    <location>
        <begin position="88"/>
        <end position="153"/>
    </location>
</feature>
<protein>
    <recommendedName>
        <fullName evidence="3">Ribosome maturation factor RimP</fullName>
    </recommendedName>
</protein>
<dbReference type="Gene3D" id="3.30.300.70">
    <property type="entry name" value="RimP-like superfamily, N-terminal"/>
    <property type="match status" value="1"/>
</dbReference>
<dbReference type="Proteomes" id="UP000298324">
    <property type="component" value="Unassembled WGS sequence"/>
</dbReference>
<dbReference type="FunFam" id="3.30.300.70:FF:000001">
    <property type="entry name" value="Ribosome maturation factor RimP"/>
    <property type="match status" value="1"/>
</dbReference>
<dbReference type="PANTHER" id="PTHR33867:SF1">
    <property type="entry name" value="RIBOSOME MATURATION FACTOR RIMP"/>
    <property type="match status" value="1"/>
</dbReference>
<keyword evidence="7" id="KW-1185">Reference proteome</keyword>
<evidence type="ECO:0000256" key="3">
    <source>
        <dbReference type="HAMAP-Rule" id="MF_01077"/>
    </source>
</evidence>
<comment type="subcellular location">
    <subcellularLocation>
        <location evidence="3">Cytoplasm</location>
    </subcellularLocation>
</comment>
<feature type="domain" description="Ribosome maturation factor RimP N-terminal" evidence="4">
    <location>
        <begin position="13"/>
        <end position="85"/>
    </location>
</feature>
<evidence type="ECO:0000313" key="6">
    <source>
        <dbReference type="EMBL" id="TEB06742.1"/>
    </source>
</evidence>
<dbReference type="InterPro" id="IPR028998">
    <property type="entry name" value="RimP_C"/>
</dbReference>
<dbReference type="Pfam" id="PF17384">
    <property type="entry name" value="DUF150_C"/>
    <property type="match status" value="1"/>
</dbReference>
<evidence type="ECO:0000256" key="1">
    <source>
        <dbReference type="ARBA" id="ARBA00022490"/>
    </source>
</evidence>
<dbReference type="RefSeq" id="WP_190238903.1">
    <property type="nucleotide sequence ID" value="NZ_QFGA01000001.1"/>
</dbReference>
<dbReference type="EMBL" id="QFGA01000001">
    <property type="protein sequence ID" value="TEB06742.1"/>
    <property type="molecule type" value="Genomic_DNA"/>
</dbReference>
<dbReference type="Pfam" id="PF02576">
    <property type="entry name" value="RimP_N"/>
    <property type="match status" value="1"/>
</dbReference>
<name>A0A4Y7RDG0_9FIRM</name>
<evidence type="ECO:0000313" key="7">
    <source>
        <dbReference type="Proteomes" id="UP000298324"/>
    </source>
</evidence>
<dbReference type="SUPFAM" id="SSF75420">
    <property type="entry name" value="YhbC-like, N-terminal domain"/>
    <property type="match status" value="1"/>
</dbReference>
<organism evidence="6 7">
    <name type="scientific">Pelotomaculum schinkii</name>
    <dbReference type="NCBI Taxonomy" id="78350"/>
    <lineage>
        <taxon>Bacteria</taxon>
        <taxon>Bacillati</taxon>
        <taxon>Bacillota</taxon>
        <taxon>Clostridia</taxon>
        <taxon>Eubacteriales</taxon>
        <taxon>Desulfotomaculaceae</taxon>
        <taxon>Pelotomaculum</taxon>
    </lineage>
</organism>
<dbReference type="SUPFAM" id="SSF74942">
    <property type="entry name" value="YhbC-like, C-terminal domain"/>
    <property type="match status" value="1"/>
</dbReference>
<proteinExistence type="inferred from homology"/>
<comment type="similarity">
    <text evidence="3">Belongs to the RimP family.</text>
</comment>
<reference evidence="6 7" key="1">
    <citation type="journal article" date="2018" name="Environ. Microbiol.">
        <title>Novel energy conservation strategies and behaviour of Pelotomaculum schinkii driving syntrophic propionate catabolism.</title>
        <authorList>
            <person name="Hidalgo-Ahumada C.A.P."/>
            <person name="Nobu M.K."/>
            <person name="Narihiro T."/>
            <person name="Tamaki H."/>
            <person name="Liu W.T."/>
            <person name="Kamagata Y."/>
            <person name="Stams A.J.M."/>
            <person name="Imachi H."/>
            <person name="Sousa D.Z."/>
        </authorList>
    </citation>
    <scope>NUCLEOTIDE SEQUENCE [LARGE SCALE GENOMIC DNA]</scope>
    <source>
        <strain evidence="6 7">HH</strain>
    </source>
</reference>
<keyword evidence="2 3" id="KW-0690">Ribosome biogenesis</keyword>
<sequence length="153" mass="16977">MAKQKTAATVAALIQPVFEDVELELVDVTFTKERNGWYLRIFIDKPGGVDIEDCQNVSREIELILDETDPIPQSYILEVSSPGIERPLKKPADYDRFSGSLANITTYAPLEGKKNFRGRLIGLRGSDVVLAVNGSEIIIPFEQVAGAHLEVEF</sequence>
<keyword evidence="1 3" id="KW-0963">Cytoplasm</keyword>
<dbReference type="CDD" id="cd01734">
    <property type="entry name" value="YlxS_C"/>
    <property type="match status" value="1"/>
</dbReference>
<dbReference type="Gene3D" id="2.30.30.180">
    <property type="entry name" value="Ribosome maturation factor RimP, C-terminal domain"/>
    <property type="match status" value="1"/>
</dbReference>
<dbReference type="HAMAP" id="MF_01077">
    <property type="entry name" value="RimP"/>
    <property type="match status" value="1"/>
</dbReference>
<dbReference type="PANTHER" id="PTHR33867">
    <property type="entry name" value="RIBOSOME MATURATION FACTOR RIMP"/>
    <property type="match status" value="1"/>
</dbReference>
<dbReference type="InterPro" id="IPR003728">
    <property type="entry name" value="Ribosome_maturation_RimP"/>
</dbReference>
<dbReference type="GO" id="GO:0000028">
    <property type="term" value="P:ribosomal small subunit assembly"/>
    <property type="evidence" value="ECO:0007669"/>
    <property type="project" value="TreeGrafter"/>
</dbReference>
<accession>A0A4Y7RDG0</accession>
<dbReference type="GO" id="GO:0006412">
    <property type="term" value="P:translation"/>
    <property type="evidence" value="ECO:0007669"/>
    <property type="project" value="TreeGrafter"/>
</dbReference>
<comment type="caution">
    <text evidence="6">The sequence shown here is derived from an EMBL/GenBank/DDBJ whole genome shotgun (WGS) entry which is preliminary data.</text>
</comment>
<comment type="function">
    <text evidence="3">Required for maturation of 30S ribosomal subunits.</text>
</comment>
<dbReference type="InterPro" id="IPR035956">
    <property type="entry name" value="RimP_N_sf"/>
</dbReference>
<dbReference type="AlphaFoldDB" id="A0A4Y7RDG0"/>
<gene>
    <name evidence="3 6" type="primary">rimP</name>
    <name evidence="6" type="ORF">Psch_00274</name>
</gene>
<dbReference type="InterPro" id="IPR036847">
    <property type="entry name" value="RimP_C_sf"/>
</dbReference>
<evidence type="ECO:0000256" key="2">
    <source>
        <dbReference type="ARBA" id="ARBA00022517"/>
    </source>
</evidence>
<dbReference type="GO" id="GO:0005829">
    <property type="term" value="C:cytosol"/>
    <property type="evidence" value="ECO:0007669"/>
    <property type="project" value="TreeGrafter"/>
</dbReference>